<feature type="transmembrane region" description="Helical" evidence="14">
    <location>
        <begin position="442"/>
        <end position="463"/>
    </location>
</feature>
<keyword evidence="7 14" id="KW-0812">Transmembrane</keyword>
<comment type="subcellular location">
    <subcellularLocation>
        <location evidence="2">Cell membrane</location>
        <topology evidence="2">Multi-pass membrane protein</topology>
    </subcellularLocation>
</comment>
<dbReference type="InterPro" id="IPR036890">
    <property type="entry name" value="HATPase_C_sf"/>
</dbReference>
<dbReference type="PANTHER" id="PTHR45528">
    <property type="entry name" value="SENSOR HISTIDINE KINASE CPXA"/>
    <property type="match status" value="1"/>
</dbReference>
<dbReference type="Proteomes" id="UP000184245">
    <property type="component" value="Unassembled WGS sequence"/>
</dbReference>
<keyword evidence="4" id="KW-1003">Cell membrane</keyword>
<dbReference type="PROSITE" id="PS50109">
    <property type="entry name" value="HIS_KIN"/>
    <property type="match status" value="1"/>
</dbReference>
<feature type="transmembrane region" description="Helical" evidence="14">
    <location>
        <begin position="409"/>
        <end position="430"/>
    </location>
</feature>
<evidence type="ECO:0000256" key="3">
    <source>
        <dbReference type="ARBA" id="ARBA00012438"/>
    </source>
</evidence>
<dbReference type="PROSITE" id="PS50885">
    <property type="entry name" value="HAMP"/>
    <property type="match status" value="1"/>
</dbReference>
<dbReference type="SMART" id="SM00387">
    <property type="entry name" value="HATPase_c"/>
    <property type="match status" value="1"/>
</dbReference>
<organism evidence="17 18">
    <name type="scientific">Lactonifactor longoviformis DSM 17459</name>
    <dbReference type="NCBI Taxonomy" id="1122155"/>
    <lineage>
        <taxon>Bacteria</taxon>
        <taxon>Bacillati</taxon>
        <taxon>Bacillota</taxon>
        <taxon>Clostridia</taxon>
        <taxon>Eubacteriales</taxon>
        <taxon>Clostridiaceae</taxon>
        <taxon>Lactonifactor</taxon>
    </lineage>
</organism>
<dbReference type="InterPro" id="IPR003594">
    <property type="entry name" value="HATPase_dom"/>
</dbReference>
<dbReference type="FunFam" id="1.10.287.130:FF:000001">
    <property type="entry name" value="Two-component sensor histidine kinase"/>
    <property type="match status" value="1"/>
</dbReference>
<dbReference type="SMART" id="SM00388">
    <property type="entry name" value="HisKA"/>
    <property type="match status" value="1"/>
</dbReference>
<dbReference type="OrthoDB" id="9792991at2"/>
<evidence type="ECO:0000256" key="1">
    <source>
        <dbReference type="ARBA" id="ARBA00000085"/>
    </source>
</evidence>
<dbReference type="PANTHER" id="PTHR45528:SF1">
    <property type="entry name" value="SENSOR HISTIDINE KINASE CPXA"/>
    <property type="match status" value="1"/>
</dbReference>
<dbReference type="Gene3D" id="1.10.287.130">
    <property type="match status" value="1"/>
</dbReference>
<keyword evidence="12" id="KW-0902">Two-component regulatory system</keyword>
<keyword evidence="6" id="KW-0808">Transferase</keyword>
<dbReference type="SUPFAM" id="SSF47384">
    <property type="entry name" value="Homodimeric domain of signal transducing histidine kinase"/>
    <property type="match status" value="1"/>
</dbReference>
<name>A0A1M5A3A3_9CLOT</name>
<evidence type="ECO:0000256" key="7">
    <source>
        <dbReference type="ARBA" id="ARBA00022692"/>
    </source>
</evidence>
<gene>
    <name evidence="17" type="ORF">SAMN02745158_03013</name>
</gene>
<dbReference type="EC" id="2.7.13.3" evidence="3"/>
<dbReference type="InterPro" id="IPR036097">
    <property type="entry name" value="HisK_dim/P_sf"/>
</dbReference>
<dbReference type="STRING" id="1122155.SAMN02745158_03013"/>
<evidence type="ECO:0000256" key="2">
    <source>
        <dbReference type="ARBA" id="ARBA00004651"/>
    </source>
</evidence>
<keyword evidence="18" id="KW-1185">Reference proteome</keyword>
<keyword evidence="5" id="KW-0597">Phosphoprotein</keyword>
<evidence type="ECO:0000313" key="18">
    <source>
        <dbReference type="Proteomes" id="UP000184245"/>
    </source>
</evidence>
<reference evidence="17 18" key="1">
    <citation type="submission" date="2016-11" db="EMBL/GenBank/DDBJ databases">
        <authorList>
            <person name="Jaros S."/>
            <person name="Januszkiewicz K."/>
            <person name="Wedrychowicz H."/>
        </authorList>
    </citation>
    <scope>NUCLEOTIDE SEQUENCE [LARGE SCALE GENOMIC DNA]</scope>
    <source>
        <strain evidence="17 18">DSM 17459</strain>
    </source>
</reference>
<evidence type="ECO:0000256" key="14">
    <source>
        <dbReference type="SAM" id="Phobius"/>
    </source>
</evidence>
<feature type="domain" description="HAMP" evidence="16">
    <location>
        <begin position="466"/>
        <end position="518"/>
    </location>
</feature>
<dbReference type="Pfam" id="PF02518">
    <property type="entry name" value="HATPase_c"/>
    <property type="match status" value="1"/>
</dbReference>
<dbReference type="InterPro" id="IPR003660">
    <property type="entry name" value="HAMP_dom"/>
</dbReference>
<dbReference type="RefSeq" id="WP_072853210.1">
    <property type="nucleotide sequence ID" value="NZ_FQVI01000018.1"/>
</dbReference>
<keyword evidence="13 14" id="KW-0472">Membrane</keyword>
<dbReference type="InterPro" id="IPR050398">
    <property type="entry name" value="HssS/ArlS-like"/>
</dbReference>
<feature type="transmembrane region" description="Helical" evidence="14">
    <location>
        <begin position="254"/>
        <end position="273"/>
    </location>
</feature>
<dbReference type="InterPro" id="IPR005467">
    <property type="entry name" value="His_kinase_dom"/>
</dbReference>
<comment type="catalytic activity">
    <reaction evidence="1">
        <text>ATP + protein L-histidine = ADP + protein N-phospho-L-histidine.</text>
        <dbReference type="EC" id="2.7.13.3"/>
    </reaction>
</comment>
<evidence type="ECO:0000256" key="5">
    <source>
        <dbReference type="ARBA" id="ARBA00022553"/>
    </source>
</evidence>
<evidence type="ECO:0000313" key="17">
    <source>
        <dbReference type="EMBL" id="SHF24809.1"/>
    </source>
</evidence>
<accession>A0A1M5A3A3</accession>
<dbReference type="Pfam" id="PF00512">
    <property type="entry name" value="HisKA"/>
    <property type="match status" value="1"/>
</dbReference>
<keyword evidence="9 17" id="KW-0418">Kinase</keyword>
<dbReference type="SUPFAM" id="SSF55874">
    <property type="entry name" value="ATPase domain of HSP90 chaperone/DNA topoisomerase II/histidine kinase"/>
    <property type="match status" value="1"/>
</dbReference>
<feature type="transmembrane region" description="Helical" evidence="14">
    <location>
        <begin position="345"/>
        <end position="365"/>
    </location>
</feature>
<proteinExistence type="predicted"/>
<evidence type="ECO:0000256" key="8">
    <source>
        <dbReference type="ARBA" id="ARBA00022741"/>
    </source>
</evidence>
<sequence length="750" mass="84663">MDIKWKKCKSVTSYASFVAALCLLMAVLLTGSGLLAAMQSIAISPADAFRGDYQDTKAFRQYISYRLEDFIMMAAGGSTGASMGTAAVSSDIAVSEETAAEVWEEAAGELSAAQERRELHNALKDDKNMLYTISYDGDTLYSNAEEGTLDGAAGKMPEGYNFLLYFDGSKVYLQKDGKTIDVYGDGYYRENSDWKVPGYHNFTTDSKSKKASVIIAAAKTPRIYMKADYSSYGEESVSNRLYRLNQDLYSLRSLILFFGLLTALFAVSLILAVRWRKQIKSVNQFIAAKTKKIWVEVKAVLCLGSLLLLMIAGTEVLRELYWSLQNSYDVVYEYDYYVFRITGSIWTWLSYLTVILVCVWILFFLGNDIRYNRNPLSSSVLRSLWNYIFRMFRFKGAALPVQKKIIFRYLPAFLGEGMVVSLLLLLGFRLYYSGTFYSADMFLYVLALTAAGLTLAAQFWYIWRNRSAAEDIEALIQQIDRIKEGKIAEEVPVLTDPDLGEAAKNLNDIRNGLDIAVQEQIKSERMKVELVSNVSHDIKTPLTSIISYVDLMNQEPDLPEHVKDYVKILESKSQRLKSMVQDVFEISKAASRQLPVNIETLDLGKLIRQTLADMSESIERSTLSVKTRIPEEPVLIKADGQRLYRVFQNLLQNALQYSMEHSRIFITLETDGILAAVSVKNISRYELPDRIDYTERFVRGDESRSDGGSGLGLSIAKSFVEACRGSFRIDINADLFVVTVEFRDITSTTN</sequence>
<evidence type="ECO:0000256" key="11">
    <source>
        <dbReference type="ARBA" id="ARBA00022989"/>
    </source>
</evidence>
<feature type="domain" description="Histidine kinase" evidence="15">
    <location>
        <begin position="533"/>
        <end position="746"/>
    </location>
</feature>
<dbReference type="Gene3D" id="3.30.565.10">
    <property type="entry name" value="Histidine kinase-like ATPase, C-terminal domain"/>
    <property type="match status" value="1"/>
</dbReference>
<dbReference type="EMBL" id="FQVI01000018">
    <property type="protein sequence ID" value="SHF24809.1"/>
    <property type="molecule type" value="Genomic_DNA"/>
</dbReference>
<dbReference type="GO" id="GO:0000155">
    <property type="term" value="F:phosphorelay sensor kinase activity"/>
    <property type="evidence" value="ECO:0007669"/>
    <property type="project" value="InterPro"/>
</dbReference>
<evidence type="ECO:0000256" key="10">
    <source>
        <dbReference type="ARBA" id="ARBA00022840"/>
    </source>
</evidence>
<evidence type="ECO:0000256" key="13">
    <source>
        <dbReference type="ARBA" id="ARBA00023136"/>
    </source>
</evidence>
<dbReference type="InterPro" id="IPR003661">
    <property type="entry name" value="HisK_dim/P_dom"/>
</dbReference>
<protein>
    <recommendedName>
        <fullName evidence="3">histidine kinase</fullName>
        <ecNumber evidence="3">2.7.13.3</ecNumber>
    </recommendedName>
</protein>
<keyword evidence="10" id="KW-0067">ATP-binding</keyword>
<dbReference type="GO" id="GO:0005524">
    <property type="term" value="F:ATP binding"/>
    <property type="evidence" value="ECO:0007669"/>
    <property type="project" value="UniProtKB-KW"/>
</dbReference>
<dbReference type="AlphaFoldDB" id="A0A1M5A3A3"/>
<evidence type="ECO:0000256" key="4">
    <source>
        <dbReference type="ARBA" id="ARBA00022475"/>
    </source>
</evidence>
<keyword evidence="11 14" id="KW-1133">Transmembrane helix</keyword>
<evidence type="ECO:0000256" key="12">
    <source>
        <dbReference type="ARBA" id="ARBA00023012"/>
    </source>
</evidence>
<keyword evidence="8" id="KW-0547">Nucleotide-binding</keyword>
<evidence type="ECO:0000259" key="16">
    <source>
        <dbReference type="PROSITE" id="PS50885"/>
    </source>
</evidence>
<evidence type="ECO:0000259" key="15">
    <source>
        <dbReference type="PROSITE" id="PS50109"/>
    </source>
</evidence>
<dbReference type="CDD" id="cd00082">
    <property type="entry name" value="HisKA"/>
    <property type="match status" value="1"/>
</dbReference>
<feature type="transmembrane region" description="Helical" evidence="14">
    <location>
        <begin position="293"/>
        <end position="313"/>
    </location>
</feature>
<dbReference type="GO" id="GO:0005886">
    <property type="term" value="C:plasma membrane"/>
    <property type="evidence" value="ECO:0007669"/>
    <property type="project" value="UniProtKB-SubCell"/>
</dbReference>
<evidence type="ECO:0000256" key="6">
    <source>
        <dbReference type="ARBA" id="ARBA00022679"/>
    </source>
</evidence>
<evidence type="ECO:0000256" key="9">
    <source>
        <dbReference type="ARBA" id="ARBA00022777"/>
    </source>
</evidence>